<evidence type="ECO:0000313" key="3">
    <source>
        <dbReference type="Proteomes" id="UP000324222"/>
    </source>
</evidence>
<feature type="chain" id="PRO_5023054666" description="Secreted protein" evidence="1">
    <location>
        <begin position="30"/>
        <end position="71"/>
    </location>
</feature>
<evidence type="ECO:0000256" key="1">
    <source>
        <dbReference type="SAM" id="SignalP"/>
    </source>
</evidence>
<sequence>MSPLVTYISPVKAGVWASILWWVWGPSRAGECQAATAILDSCPARALAAASWPCTAAAPLSAGLHPPSHPP</sequence>
<reference evidence="2 3" key="1">
    <citation type="submission" date="2019-05" db="EMBL/GenBank/DDBJ databases">
        <title>Another draft genome of Portunus trituberculatus and its Hox gene families provides insights of decapod evolution.</title>
        <authorList>
            <person name="Jeong J.-H."/>
            <person name="Song I."/>
            <person name="Kim S."/>
            <person name="Choi T."/>
            <person name="Kim D."/>
            <person name="Ryu S."/>
            <person name="Kim W."/>
        </authorList>
    </citation>
    <scope>NUCLEOTIDE SEQUENCE [LARGE SCALE GENOMIC DNA]</scope>
    <source>
        <tissue evidence="2">Muscle</tissue>
    </source>
</reference>
<comment type="caution">
    <text evidence="2">The sequence shown here is derived from an EMBL/GenBank/DDBJ whole genome shotgun (WGS) entry which is preliminary data.</text>
</comment>
<dbReference type="EMBL" id="VSRR010005400">
    <property type="protein sequence ID" value="MPC42347.1"/>
    <property type="molecule type" value="Genomic_DNA"/>
</dbReference>
<keyword evidence="3" id="KW-1185">Reference proteome</keyword>
<keyword evidence="1" id="KW-0732">Signal</keyword>
<gene>
    <name evidence="2" type="ORF">E2C01_035967</name>
</gene>
<dbReference type="AlphaFoldDB" id="A0A5B7F9W8"/>
<evidence type="ECO:0000313" key="2">
    <source>
        <dbReference type="EMBL" id="MPC42347.1"/>
    </source>
</evidence>
<name>A0A5B7F9W8_PORTR</name>
<accession>A0A5B7F9W8</accession>
<evidence type="ECO:0008006" key="4">
    <source>
        <dbReference type="Google" id="ProtNLM"/>
    </source>
</evidence>
<proteinExistence type="predicted"/>
<protein>
    <recommendedName>
        <fullName evidence="4">Secreted protein</fullName>
    </recommendedName>
</protein>
<organism evidence="2 3">
    <name type="scientific">Portunus trituberculatus</name>
    <name type="common">Swimming crab</name>
    <name type="synonym">Neptunus trituberculatus</name>
    <dbReference type="NCBI Taxonomy" id="210409"/>
    <lineage>
        <taxon>Eukaryota</taxon>
        <taxon>Metazoa</taxon>
        <taxon>Ecdysozoa</taxon>
        <taxon>Arthropoda</taxon>
        <taxon>Crustacea</taxon>
        <taxon>Multicrustacea</taxon>
        <taxon>Malacostraca</taxon>
        <taxon>Eumalacostraca</taxon>
        <taxon>Eucarida</taxon>
        <taxon>Decapoda</taxon>
        <taxon>Pleocyemata</taxon>
        <taxon>Brachyura</taxon>
        <taxon>Eubrachyura</taxon>
        <taxon>Portunoidea</taxon>
        <taxon>Portunidae</taxon>
        <taxon>Portuninae</taxon>
        <taxon>Portunus</taxon>
    </lineage>
</organism>
<dbReference type="Proteomes" id="UP000324222">
    <property type="component" value="Unassembled WGS sequence"/>
</dbReference>
<feature type="signal peptide" evidence="1">
    <location>
        <begin position="1"/>
        <end position="29"/>
    </location>
</feature>